<evidence type="ECO:0000313" key="2">
    <source>
        <dbReference type="EMBL" id="OHX66350.1"/>
    </source>
</evidence>
<dbReference type="SUPFAM" id="SSF54909">
    <property type="entry name" value="Dimeric alpha+beta barrel"/>
    <property type="match status" value="1"/>
</dbReference>
<dbReference type="STRING" id="915059.NH26_08295"/>
<name>A0A1S1YZC5_FLAPC</name>
<dbReference type="Gene3D" id="3.30.70.100">
    <property type="match status" value="1"/>
</dbReference>
<evidence type="ECO:0000259" key="1">
    <source>
        <dbReference type="PROSITE" id="PS51725"/>
    </source>
</evidence>
<organism evidence="2 3">
    <name type="scientific">Flammeovirga pacifica</name>
    <dbReference type="NCBI Taxonomy" id="915059"/>
    <lineage>
        <taxon>Bacteria</taxon>
        <taxon>Pseudomonadati</taxon>
        <taxon>Bacteroidota</taxon>
        <taxon>Cytophagia</taxon>
        <taxon>Cytophagales</taxon>
        <taxon>Flammeovirgaceae</taxon>
        <taxon>Flammeovirga</taxon>
    </lineage>
</organism>
<sequence>MILEVALLQVKAGQEQQFEIDFDKASQYISSIDGYKGHTLRRCLEAKGKYILLVDWIDVDAHEINFRQSPQYLEWKAMLHHYYDPFPTVEHYETVFENSNQ</sequence>
<dbReference type="Proteomes" id="UP000179797">
    <property type="component" value="Unassembled WGS sequence"/>
</dbReference>
<protein>
    <submittedName>
        <fullName evidence="2">Antibiotic biosynthesis monooxygenase</fullName>
    </submittedName>
</protein>
<evidence type="ECO:0000313" key="3">
    <source>
        <dbReference type="Proteomes" id="UP000179797"/>
    </source>
</evidence>
<dbReference type="InterPro" id="IPR011008">
    <property type="entry name" value="Dimeric_a/b-barrel"/>
</dbReference>
<keyword evidence="3" id="KW-1185">Reference proteome</keyword>
<proteinExistence type="predicted"/>
<comment type="caution">
    <text evidence="2">The sequence shown here is derived from an EMBL/GenBank/DDBJ whole genome shotgun (WGS) entry which is preliminary data.</text>
</comment>
<dbReference type="EMBL" id="JRYR02000001">
    <property type="protein sequence ID" value="OHX66350.1"/>
    <property type="molecule type" value="Genomic_DNA"/>
</dbReference>
<dbReference type="AlphaFoldDB" id="A0A1S1YZC5"/>
<keyword evidence="2" id="KW-0503">Monooxygenase</keyword>
<dbReference type="InterPro" id="IPR007138">
    <property type="entry name" value="ABM_dom"/>
</dbReference>
<accession>A0A1S1YZC5</accession>
<dbReference type="OrthoDB" id="9798157at2"/>
<dbReference type="RefSeq" id="WP_044224859.1">
    <property type="nucleotide sequence ID" value="NZ_JRYR02000001.1"/>
</dbReference>
<gene>
    <name evidence="2" type="ORF">NH26_08295</name>
</gene>
<feature type="domain" description="ABM" evidence="1">
    <location>
        <begin position="2"/>
        <end position="96"/>
    </location>
</feature>
<dbReference type="GO" id="GO:0004497">
    <property type="term" value="F:monooxygenase activity"/>
    <property type="evidence" value="ECO:0007669"/>
    <property type="project" value="UniProtKB-KW"/>
</dbReference>
<dbReference type="PROSITE" id="PS51725">
    <property type="entry name" value="ABM"/>
    <property type="match status" value="1"/>
</dbReference>
<reference evidence="2 3" key="1">
    <citation type="journal article" date="2012" name="Int. J. Syst. Evol. Microbiol.">
        <title>Flammeovirga pacifica sp. nov., isolated from deep-sea sediment.</title>
        <authorList>
            <person name="Xu H."/>
            <person name="Fu Y."/>
            <person name="Yang N."/>
            <person name="Ding Z."/>
            <person name="Lai Q."/>
            <person name="Zeng R."/>
        </authorList>
    </citation>
    <scope>NUCLEOTIDE SEQUENCE [LARGE SCALE GENOMIC DNA]</scope>
    <source>
        <strain evidence="3">DSM 24597 / LMG 26175 / WPAGA1</strain>
    </source>
</reference>
<keyword evidence="2" id="KW-0560">Oxidoreductase</keyword>
<dbReference type="Pfam" id="PF03992">
    <property type="entry name" value="ABM"/>
    <property type="match status" value="1"/>
</dbReference>